<proteinExistence type="predicted"/>
<feature type="region of interest" description="Disordered" evidence="1">
    <location>
        <begin position="87"/>
        <end position="114"/>
    </location>
</feature>
<dbReference type="Proteomes" id="UP000479710">
    <property type="component" value="Unassembled WGS sequence"/>
</dbReference>
<evidence type="ECO:0000256" key="1">
    <source>
        <dbReference type="SAM" id="MobiDB-lite"/>
    </source>
</evidence>
<evidence type="ECO:0000259" key="2">
    <source>
        <dbReference type="Pfam" id="PF16078"/>
    </source>
</evidence>
<sequence length="156" mass="17287">MSAPRATAAATSAAISRGARAVARCPPLLPLCAAGLEVLRPRAVPFSRLTDNFLDGTSSVYLEELQCAWEADPSSVDESWDNFFRRRGDHRRRRRRRPHQGSRRKEEARGGWWRGRGGDGGFGLASTHRLPTSPPPVSLAAFVTAPHCRRSRISKR</sequence>
<keyword evidence="4" id="KW-1185">Reference proteome</keyword>
<evidence type="ECO:0000313" key="3">
    <source>
        <dbReference type="EMBL" id="KAF0907763.1"/>
    </source>
</evidence>
<organism evidence="3 4">
    <name type="scientific">Oryza meyeriana var. granulata</name>
    <dbReference type="NCBI Taxonomy" id="110450"/>
    <lineage>
        <taxon>Eukaryota</taxon>
        <taxon>Viridiplantae</taxon>
        <taxon>Streptophyta</taxon>
        <taxon>Embryophyta</taxon>
        <taxon>Tracheophyta</taxon>
        <taxon>Spermatophyta</taxon>
        <taxon>Magnoliopsida</taxon>
        <taxon>Liliopsida</taxon>
        <taxon>Poales</taxon>
        <taxon>Poaceae</taxon>
        <taxon>BOP clade</taxon>
        <taxon>Oryzoideae</taxon>
        <taxon>Oryzeae</taxon>
        <taxon>Oryzinae</taxon>
        <taxon>Oryza</taxon>
        <taxon>Oryza meyeriana</taxon>
    </lineage>
</organism>
<dbReference type="Pfam" id="PF16078">
    <property type="entry name" value="2-oxogl_dehyd_N"/>
    <property type="match status" value="1"/>
</dbReference>
<accession>A0A6G1D7L5</accession>
<reference evidence="3 4" key="1">
    <citation type="submission" date="2019-11" db="EMBL/GenBank/DDBJ databases">
        <title>Whole genome sequence of Oryza granulata.</title>
        <authorList>
            <person name="Li W."/>
        </authorList>
    </citation>
    <scope>NUCLEOTIDE SEQUENCE [LARGE SCALE GENOMIC DNA]</scope>
    <source>
        <strain evidence="4">cv. Menghai</strain>
        <tissue evidence="3">Leaf</tissue>
    </source>
</reference>
<name>A0A6G1D7L5_9ORYZ</name>
<dbReference type="EMBL" id="SPHZ02000007">
    <property type="protein sequence ID" value="KAF0907763.1"/>
    <property type="molecule type" value="Genomic_DNA"/>
</dbReference>
<dbReference type="OrthoDB" id="413077at2759"/>
<protein>
    <recommendedName>
        <fullName evidence="2">2-oxoglutarate dehydrogenase E1 component N-terminal domain-containing protein</fullName>
    </recommendedName>
</protein>
<dbReference type="AlphaFoldDB" id="A0A6G1D7L5"/>
<evidence type="ECO:0000313" key="4">
    <source>
        <dbReference type="Proteomes" id="UP000479710"/>
    </source>
</evidence>
<feature type="domain" description="2-oxoglutarate dehydrogenase E1 component N-terminal" evidence="2">
    <location>
        <begin position="51"/>
        <end position="86"/>
    </location>
</feature>
<dbReference type="InterPro" id="IPR032106">
    <property type="entry name" value="2-oxogl_dehyd_N"/>
</dbReference>
<feature type="compositionally biased region" description="Basic residues" evidence="1">
    <location>
        <begin position="87"/>
        <end position="102"/>
    </location>
</feature>
<gene>
    <name evidence="3" type="ORF">E2562_020851</name>
</gene>
<comment type="caution">
    <text evidence="3">The sequence shown here is derived from an EMBL/GenBank/DDBJ whole genome shotgun (WGS) entry which is preliminary data.</text>
</comment>